<sequence length="73" mass="8168">MFRIASRQITAIRGYATKSVFVGNLSKKTKPEQLKELFSQHGTMEEAEAEKAVSSINGQSLNDRVLRVELSKN</sequence>
<organism evidence="2 3">
    <name type="scientific">Basidiobolus meristosporus CBS 931.73</name>
    <dbReference type="NCBI Taxonomy" id="1314790"/>
    <lineage>
        <taxon>Eukaryota</taxon>
        <taxon>Fungi</taxon>
        <taxon>Fungi incertae sedis</taxon>
        <taxon>Zoopagomycota</taxon>
        <taxon>Entomophthoromycotina</taxon>
        <taxon>Basidiobolomycetes</taxon>
        <taxon>Basidiobolales</taxon>
        <taxon>Basidiobolaceae</taxon>
        <taxon>Basidiobolus</taxon>
    </lineage>
</organism>
<dbReference type="SMART" id="SM00360">
    <property type="entry name" value="RRM"/>
    <property type="match status" value="1"/>
</dbReference>
<gene>
    <name evidence="2" type="ORF">K493DRAFT_410733</name>
</gene>
<evidence type="ECO:0000313" key="2">
    <source>
        <dbReference type="EMBL" id="ORX88935.1"/>
    </source>
</evidence>
<evidence type="ECO:0000259" key="1">
    <source>
        <dbReference type="SMART" id="SM00360"/>
    </source>
</evidence>
<evidence type="ECO:0000313" key="3">
    <source>
        <dbReference type="Proteomes" id="UP000193498"/>
    </source>
</evidence>
<name>A0A1Y1XTB0_9FUNG</name>
<dbReference type="AlphaFoldDB" id="A0A1Y1XTB0"/>
<proteinExistence type="predicted"/>
<dbReference type="Pfam" id="PF00076">
    <property type="entry name" value="RRM_1"/>
    <property type="match status" value="1"/>
</dbReference>
<dbReference type="InterPro" id="IPR035979">
    <property type="entry name" value="RBD_domain_sf"/>
</dbReference>
<dbReference type="InterPro" id="IPR012677">
    <property type="entry name" value="Nucleotide-bd_a/b_plait_sf"/>
</dbReference>
<dbReference type="Proteomes" id="UP000193498">
    <property type="component" value="Unassembled WGS sequence"/>
</dbReference>
<comment type="caution">
    <text evidence="2">The sequence shown here is derived from an EMBL/GenBank/DDBJ whole genome shotgun (WGS) entry which is preliminary data.</text>
</comment>
<dbReference type="InterPro" id="IPR000504">
    <property type="entry name" value="RRM_dom"/>
</dbReference>
<keyword evidence="3" id="KW-1185">Reference proteome</keyword>
<dbReference type="InParanoid" id="A0A1Y1XTB0"/>
<protein>
    <recommendedName>
        <fullName evidence="1">RRM domain-containing protein</fullName>
    </recommendedName>
</protein>
<accession>A0A1Y1XTB0</accession>
<feature type="domain" description="RRM" evidence="1">
    <location>
        <begin position="19"/>
        <end position="69"/>
    </location>
</feature>
<dbReference type="Gene3D" id="3.30.70.330">
    <property type="match status" value="1"/>
</dbReference>
<dbReference type="CDD" id="cd00590">
    <property type="entry name" value="RRM_SF"/>
    <property type="match status" value="1"/>
</dbReference>
<dbReference type="OrthoDB" id="439808at2759"/>
<reference evidence="2 3" key="1">
    <citation type="submission" date="2016-07" db="EMBL/GenBank/DDBJ databases">
        <title>Pervasive Adenine N6-methylation of Active Genes in Fungi.</title>
        <authorList>
            <consortium name="DOE Joint Genome Institute"/>
            <person name="Mondo S.J."/>
            <person name="Dannebaum R.O."/>
            <person name="Kuo R.C."/>
            <person name="Labutti K."/>
            <person name="Haridas S."/>
            <person name="Kuo A."/>
            <person name="Salamov A."/>
            <person name="Ahrendt S.R."/>
            <person name="Lipzen A."/>
            <person name="Sullivan W."/>
            <person name="Andreopoulos W.B."/>
            <person name="Clum A."/>
            <person name="Lindquist E."/>
            <person name="Daum C."/>
            <person name="Ramamoorthy G.K."/>
            <person name="Gryganskyi A."/>
            <person name="Culley D."/>
            <person name="Magnuson J.K."/>
            <person name="James T.Y."/>
            <person name="O'Malley M.A."/>
            <person name="Stajich J.E."/>
            <person name="Spatafora J.W."/>
            <person name="Visel A."/>
            <person name="Grigoriev I.V."/>
        </authorList>
    </citation>
    <scope>NUCLEOTIDE SEQUENCE [LARGE SCALE GENOMIC DNA]</scope>
    <source>
        <strain evidence="2 3">CBS 931.73</strain>
    </source>
</reference>
<dbReference type="SUPFAM" id="SSF54928">
    <property type="entry name" value="RNA-binding domain, RBD"/>
    <property type="match status" value="1"/>
</dbReference>
<dbReference type="EMBL" id="MCFE01000488">
    <property type="protein sequence ID" value="ORX88935.1"/>
    <property type="molecule type" value="Genomic_DNA"/>
</dbReference>
<dbReference type="GO" id="GO:0003723">
    <property type="term" value="F:RNA binding"/>
    <property type="evidence" value="ECO:0007669"/>
    <property type="project" value="InterPro"/>
</dbReference>